<reference evidence="7" key="1">
    <citation type="submission" date="2013-04" db="EMBL/GenBank/DDBJ databases">
        <authorList>
            <person name="Qu J."/>
            <person name="Murali S.C."/>
            <person name="Bandaranaike D."/>
            <person name="Bellair M."/>
            <person name="Blankenburg K."/>
            <person name="Chao H."/>
            <person name="Dinh H."/>
            <person name="Doddapaneni H."/>
            <person name="Downs B."/>
            <person name="Dugan-Rocha S."/>
            <person name="Elkadiri S."/>
            <person name="Gnanaolivu R.D."/>
            <person name="Hernandez B."/>
            <person name="Javaid M."/>
            <person name="Jayaseelan J.C."/>
            <person name="Lee S."/>
            <person name="Li M."/>
            <person name="Ming W."/>
            <person name="Munidasa M."/>
            <person name="Muniz J."/>
            <person name="Nguyen L."/>
            <person name="Ongeri F."/>
            <person name="Osuji N."/>
            <person name="Pu L.-L."/>
            <person name="Puazo M."/>
            <person name="Qu C."/>
            <person name="Quiroz J."/>
            <person name="Raj R."/>
            <person name="Weissenberger G."/>
            <person name="Xin Y."/>
            <person name="Zou X."/>
            <person name="Han Y."/>
            <person name="Richards S."/>
            <person name="Worley K."/>
            <person name="Muzny D."/>
            <person name="Gibbs R."/>
        </authorList>
    </citation>
    <scope>NUCLEOTIDE SEQUENCE</scope>
    <source>
        <strain evidence="7">Sampled in the wild</strain>
    </source>
</reference>
<evidence type="ECO:0000256" key="6">
    <source>
        <dbReference type="ARBA" id="ARBA00023128"/>
    </source>
</evidence>
<sequence>MNQKRAIINVRAMICFTGGALRNIYPTNDYTSPMSPPQHRSDRIRYSTTIQRKVVLHVLQGNEYTNASERGRMAAFVSRATRFLLNSHRHGFSRQSMSIRQKSLSANKIAENRHRTRISYHTAQNDSGVYLNTVDYTRTGKVSGLMIAGILGFLGLEKEETEKEDELIITIKRGILLIQKGELNKAEQMLHLALKIAQEKQSQDGITYVYDLLANLAVEKGDLAKAEKLFVTVMQRLMASGAKQDDNRIIHCSLKLAQMHSEIGKDKGGDPQKAEEGFGFCLDGLRNKVKPGRPEADDEDTVLLLALTEEAYARYLLQQRRLTESQTYLESALKHLEHGISLTQRGPDEEFRTALLLNDLGSVCSLRGDQEGAIQYLDKAIETGERGIKMRKAIKNEDEGKKTIGDEELVASLRVNLGVVYAKKGLLEQAKKECQEGWKIAKRLNDKEVEMEASACLDAIKDLLLKG</sequence>
<evidence type="ECO:0000256" key="2">
    <source>
        <dbReference type="ARBA" id="ARBA00008219"/>
    </source>
</evidence>
<evidence type="ECO:0000256" key="5">
    <source>
        <dbReference type="ARBA" id="ARBA00022946"/>
    </source>
</evidence>
<dbReference type="AlphaFoldDB" id="A0A8K0PB48"/>
<keyword evidence="6" id="KW-0496">Mitochondrion</keyword>
<evidence type="ECO:0000313" key="8">
    <source>
        <dbReference type="Proteomes" id="UP000792457"/>
    </source>
</evidence>
<keyword evidence="3" id="KW-0677">Repeat</keyword>
<dbReference type="PANTHER" id="PTHR13143">
    <property type="entry name" value="TETRATRICOPEPTIDE REPEAT PROTEIN 19"/>
    <property type="match status" value="1"/>
</dbReference>
<evidence type="ECO:0000256" key="4">
    <source>
        <dbReference type="ARBA" id="ARBA00022803"/>
    </source>
</evidence>
<comment type="caution">
    <text evidence="7">The sequence shown here is derived from an EMBL/GenBank/DDBJ whole genome shotgun (WGS) entry which is preliminary data.</text>
</comment>
<dbReference type="PANTHER" id="PTHR13143:SF6">
    <property type="entry name" value="TETRATRICOPEPTIDE REPEAT PROTEIN 19, MITOCHONDRIAL"/>
    <property type="match status" value="1"/>
</dbReference>
<keyword evidence="5" id="KW-0809">Transit peptide</keyword>
<keyword evidence="8" id="KW-1185">Reference proteome</keyword>
<dbReference type="GO" id="GO:0005743">
    <property type="term" value="C:mitochondrial inner membrane"/>
    <property type="evidence" value="ECO:0007669"/>
    <property type="project" value="TreeGrafter"/>
</dbReference>
<dbReference type="SMART" id="SM00028">
    <property type="entry name" value="TPR"/>
    <property type="match status" value="3"/>
</dbReference>
<dbReference type="InterPro" id="IPR019734">
    <property type="entry name" value="TPR_rpt"/>
</dbReference>
<name>A0A8K0PB48_LADFU</name>
<dbReference type="OrthoDB" id="5986190at2759"/>
<evidence type="ECO:0000256" key="3">
    <source>
        <dbReference type="ARBA" id="ARBA00022737"/>
    </source>
</evidence>
<dbReference type="Gene3D" id="1.25.40.10">
    <property type="entry name" value="Tetratricopeptide repeat domain"/>
    <property type="match status" value="3"/>
</dbReference>
<reference evidence="7" key="2">
    <citation type="submission" date="2017-10" db="EMBL/GenBank/DDBJ databases">
        <title>Ladona fulva Genome sequencing and assembly.</title>
        <authorList>
            <person name="Murali S."/>
            <person name="Richards S."/>
            <person name="Bandaranaike D."/>
            <person name="Bellair M."/>
            <person name="Blankenburg K."/>
            <person name="Chao H."/>
            <person name="Dinh H."/>
            <person name="Doddapaneni H."/>
            <person name="Dugan-Rocha S."/>
            <person name="Elkadiri S."/>
            <person name="Gnanaolivu R."/>
            <person name="Hernandez B."/>
            <person name="Skinner E."/>
            <person name="Javaid M."/>
            <person name="Lee S."/>
            <person name="Li M."/>
            <person name="Ming W."/>
            <person name="Munidasa M."/>
            <person name="Muniz J."/>
            <person name="Nguyen L."/>
            <person name="Hughes D."/>
            <person name="Osuji N."/>
            <person name="Pu L.-L."/>
            <person name="Puazo M."/>
            <person name="Qu C."/>
            <person name="Quiroz J."/>
            <person name="Raj R."/>
            <person name="Weissenberger G."/>
            <person name="Xin Y."/>
            <person name="Zou X."/>
            <person name="Han Y."/>
            <person name="Worley K."/>
            <person name="Muzny D."/>
            <person name="Gibbs R."/>
        </authorList>
    </citation>
    <scope>NUCLEOTIDE SEQUENCE</scope>
    <source>
        <strain evidence="7">Sampled in the wild</strain>
    </source>
</reference>
<dbReference type="EMBL" id="KZ309355">
    <property type="protein sequence ID" value="KAG8238488.1"/>
    <property type="molecule type" value="Genomic_DNA"/>
</dbReference>
<dbReference type="Proteomes" id="UP000792457">
    <property type="component" value="Unassembled WGS sequence"/>
</dbReference>
<gene>
    <name evidence="7" type="ORF">J437_LFUL004951</name>
</gene>
<dbReference type="InterPro" id="IPR040395">
    <property type="entry name" value="TTC19"/>
</dbReference>
<comment type="subcellular location">
    <subcellularLocation>
        <location evidence="1">Mitochondrion</location>
    </subcellularLocation>
</comment>
<protein>
    <recommendedName>
        <fullName evidence="9">MalT-like TPR region domain-containing protein</fullName>
    </recommendedName>
</protein>
<keyword evidence="4" id="KW-0802">TPR repeat</keyword>
<evidence type="ECO:0008006" key="9">
    <source>
        <dbReference type="Google" id="ProtNLM"/>
    </source>
</evidence>
<organism evidence="7 8">
    <name type="scientific">Ladona fulva</name>
    <name type="common">Scarce chaser dragonfly</name>
    <name type="synonym">Libellula fulva</name>
    <dbReference type="NCBI Taxonomy" id="123851"/>
    <lineage>
        <taxon>Eukaryota</taxon>
        <taxon>Metazoa</taxon>
        <taxon>Ecdysozoa</taxon>
        <taxon>Arthropoda</taxon>
        <taxon>Hexapoda</taxon>
        <taxon>Insecta</taxon>
        <taxon>Pterygota</taxon>
        <taxon>Palaeoptera</taxon>
        <taxon>Odonata</taxon>
        <taxon>Epiprocta</taxon>
        <taxon>Anisoptera</taxon>
        <taxon>Libelluloidea</taxon>
        <taxon>Libellulidae</taxon>
        <taxon>Ladona</taxon>
    </lineage>
</organism>
<dbReference type="InterPro" id="IPR011990">
    <property type="entry name" value="TPR-like_helical_dom_sf"/>
</dbReference>
<dbReference type="GO" id="GO:0034551">
    <property type="term" value="P:mitochondrial respiratory chain complex III assembly"/>
    <property type="evidence" value="ECO:0007669"/>
    <property type="project" value="InterPro"/>
</dbReference>
<proteinExistence type="inferred from homology"/>
<evidence type="ECO:0000313" key="7">
    <source>
        <dbReference type="EMBL" id="KAG8238488.1"/>
    </source>
</evidence>
<comment type="similarity">
    <text evidence="2">Belongs to the TTC19 family.</text>
</comment>
<evidence type="ECO:0000256" key="1">
    <source>
        <dbReference type="ARBA" id="ARBA00004173"/>
    </source>
</evidence>
<dbReference type="SUPFAM" id="SSF48452">
    <property type="entry name" value="TPR-like"/>
    <property type="match status" value="1"/>
</dbReference>
<accession>A0A8K0PB48</accession>